<keyword evidence="5" id="KW-1185">Reference proteome</keyword>
<protein>
    <submittedName>
        <fullName evidence="4">ATP-binding protein</fullName>
    </submittedName>
</protein>
<dbReference type="PANTHER" id="PTHR35526:SF3">
    <property type="entry name" value="ANTI-SIGMA-F FACTOR RSBW"/>
    <property type="match status" value="1"/>
</dbReference>
<keyword evidence="1" id="KW-0723">Serine/threonine-protein kinase</keyword>
<keyword evidence="1" id="KW-0808">Transferase</keyword>
<gene>
    <name evidence="4" type="ORF">AB0E89_19315</name>
</gene>
<dbReference type="EMBL" id="JBEZVE010000009">
    <property type="protein sequence ID" value="MEU3782689.1"/>
    <property type="molecule type" value="Genomic_DNA"/>
</dbReference>
<dbReference type="InterPro" id="IPR003594">
    <property type="entry name" value="HATPase_dom"/>
</dbReference>
<dbReference type="Proteomes" id="UP001550739">
    <property type="component" value="Unassembled WGS sequence"/>
</dbReference>
<accession>A0ABV2ZJF9</accession>
<dbReference type="InterPro" id="IPR050267">
    <property type="entry name" value="Anti-sigma-factor_SerPK"/>
</dbReference>
<dbReference type="RefSeq" id="WP_361703515.1">
    <property type="nucleotide sequence ID" value="NZ_JBEZVE010000009.1"/>
</dbReference>
<keyword evidence="4" id="KW-0067">ATP-binding</keyword>
<keyword evidence="1" id="KW-0418">Kinase</keyword>
<feature type="region of interest" description="Disordered" evidence="2">
    <location>
        <begin position="1"/>
        <end position="21"/>
    </location>
</feature>
<comment type="caution">
    <text evidence="4">The sequence shown here is derived from an EMBL/GenBank/DDBJ whole genome shotgun (WGS) entry which is preliminary data.</text>
</comment>
<dbReference type="PANTHER" id="PTHR35526">
    <property type="entry name" value="ANTI-SIGMA-F FACTOR RSBW-RELATED"/>
    <property type="match status" value="1"/>
</dbReference>
<dbReference type="GO" id="GO:0005524">
    <property type="term" value="F:ATP binding"/>
    <property type="evidence" value="ECO:0007669"/>
    <property type="project" value="UniProtKB-KW"/>
</dbReference>
<feature type="domain" description="Histidine kinase/HSP90-like ATPase" evidence="3">
    <location>
        <begin position="28"/>
        <end position="120"/>
    </location>
</feature>
<dbReference type="Pfam" id="PF13581">
    <property type="entry name" value="HATPase_c_2"/>
    <property type="match status" value="1"/>
</dbReference>
<evidence type="ECO:0000259" key="3">
    <source>
        <dbReference type="Pfam" id="PF13581"/>
    </source>
</evidence>
<proteinExistence type="predicted"/>
<evidence type="ECO:0000313" key="5">
    <source>
        <dbReference type="Proteomes" id="UP001550739"/>
    </source>
</evidence>
<dbReference type="InterPro" id="IPR036890">
    <property type="entry name" value="HATPase_C_sf"/>
</dbReference>
<reference evidence="4 5" key="1">
    <citation type="submission" date="2024-06" db="EMBL/GenBank/DDBJ databases">
        <title>The Natural Products Discovery Center: Release of the First 8490 Sequenced Strains for Exploring Actinobacteria Biosynthetic Diversity.</title>
        <authorList>
            <person name="Kalkreuter E."/>
            <person name="Kautsar S.A."/>
            <person name="Yang D."/>
            <person name="Bader C.D."/>
            <person name="Teijaro C.N."/>
            <person name="Fluegel L."/>
            <person name="Davis C.M."/>
            <person name="Simpson J.R."/>
            <person name="Lauterbach L."/>
            <person name="Steele A.D."/>
            <person name="Gui C."/>
            <person name="Meng S."/>
            <person name="Li G."/>
            <person name="Viehrig K."/>
            <person name="Ye F."/>
            <person name="Su P."/>
            <person name="Kiefer A.F."/>
            <person name="Nichols A."/>
            <person name="Cepeda A.J."/>
            <person name="Yan W."/>
            <person name="Fan B."/>
            <person name="Jiang Y."/>
            <person name="Adhikari A."/>
            <person name="Zheng C.-J."/>
            <person name="Schuster L."/>
            <person name="Cowan T.M."/>
            <person name="Smanski M.J."/>
            <person name="Chevrette M.G."/>
            <person name="De Carvalho L.P.S."/>
            <person name="Shen B."/>
        </authorList>
    </citation>
    <scope>NUCLEOTIDE SEQUENCE [LARGE SCALE GENOMIC DNA]</scope>
    <source>
        <strain evidence="4 5">NPDC033843</strain>
    </source>
</reference>
<dbReference type="SUPFAM" id="SSF55874">
    <property type="entry name" value="ATPase domain of HSP90 chaperone/DNA topoisomerase II/histidine kinase"/>
    <property type="match status" value="1"/>
</dbReference>
<keyword evidence="4" id="KW-0547">Nucleotide-binding</keyword>
<evidence type="ECO:0000256" key="1">
    <source>
        <dbReference type="ARBA" id="ARBA00022527"/>
    </source>
</evidence>
<evidence type="ECO:0000256" key="2">
    <source>
        <dbReference type="SAM" id="MobiDB-lite"/>
    </source>
</evidence>
<dbReference type="CDD" id="cd16936">
    <property type="entry name" value="HATPase_RsbW-like"/>
    <property type="match status" value="1"/>
</dbReference>
<sequence length="144" mass="15717">MTAQRTAGSGHPRYAENHPRVEGTAVHARRLVRAAFALWDLDHLTERGELVITELVANAVRHTSYPTVRLIVSCPSPGRVRLAVVDRAPRQLPVMRQARADDASGRGLVLVDACSDRWGYDLMGSKPGAPWGKAVWSELGVTGQ</sequence>
<name>A0ABV2ZJF9_9ACTN</name>
<organism evidence="4 5">
    <name type="scientific">Streptomyces sp. 900129855</name>
    <dbReference type="NCBI Taxonomy" id="3155129"/>
    <lineage>
        <taxon>Bacteria</taxon>
        <taxon>Bacillati</taxon>
        <taxon>Actinomycetota</taxon>
        <taxon>Actinomycetes</taxon>
        <taxon>Kitasatosporales</taxon>
        <taxon>Streptomycetaceae</taxon>
        <taxon>Streptomyces</taxon>
    </lineage>
</organism>
<dbReference type="Gene3D" id="3.30.565.10">
    <property type="entry name" value="Histidine kinase-like ATPase, C-terminal domain"/>
    <property type="match status" value="1"/>
</dbReference>
<evidence type="ECO:0000313" key="4">
    <source>
        <dbReference type="EMBL" id="MEU3782689.1"/>
    </source>
</evidence>